<reference evidence="6 7" key="1">
    <citation type="submission" date="2021-07" db="EMBL/GenBank/DDBJ databases">
        <title>Stakelama flava sp. nov., a novel endophytic bacterium isolated from branch of Kandelia candel.</title>
        <authorList>
            <person name="Tuo L."/>
        </authorList>
    </citation>
    <scope>NUCLEOTIDE SEQUENCE [LARGE SCALE GENOMIC DNA]</scope>
    <source>
        <strain evidence="6 7">CBK3Z-3</strain>
    </source>
</reference>
<feature type="transmembrane region" description="Helical" evidence="5">
    <location>
        <begin position="228"/>
        <end position="249"/>
    </location>
</feature>
<comment type="subcellular location">
    <subcellularLocation>
        <location evidence="1">Membrane</location>
        <topology evidence="1">Multi-pass membrane protein</topology>
    </subcellularLocation>
</comment>
<sequence>MYHDPKLAGEAAADPRPRSAVGGGVGLAGLAGLILWVVIARHYGMDGPFSALMNLVFCGVPMIAWSLVVDRVHRNASTGIDWTSPRRWRDTIDVSLTKLAGLWVTWAGIAGLYATGRFYWLDDQAHYPFAMWCLSSAAPFLFAASIPYILLLDRFLVEPRDGCWALGAWLMGLDERIEREAIFNHLRSWGVKAFFLAFMLAIVPPGFAQFVRTDFTAVRADPVALSQWLITFMFLVDVAFATVGYIVTFRPLDSHIRSANPFAAAWMAALICYPPFVLMGSGGPLDYHPGTADWTHWLAGHPLLSALTGAVLVGLTAIYAWATVAFGFRFSNLTNRGILTHGPYRFTRHPAYLAKNLFWMLSTLPFLTTGSWSDAARACVLMGTVAGVYYWRARTEERHLGLDPEYIAYSRWVERNGLVPRFFAWTTGKPRAIRPTALPPRD</sequence>
<feature type="transmembrane region" description="Helical" evidence="5">
    <location>
        <begin position="303"/>
        <end position="330"/>
    </location>
</feature>
<protein>
    <submittedName>
        <fullName evidence="6">DUF1295 domain-containing protein</fullName>
    </submittedName>
</protein>
<evidence type="ECO:0000256" key="3">
    <source>
        <dbReference type="ARBA" id="ARBA00022989"/>
    </source>
</evidence>
<feature type="transmembrane region" description="Helical" evidence="5">
    <location>
        <begin position="96"/>
        <end position="114"/>
    </location>
</feature>
<feature type="transmembrane region" description="Helical" evidence="5">
    <location>
        <begin position="20"/>
        <end position="39"/>
    </location>
</feature>
<comment type="caution">
    <text evidence="6">The sequence shown here is derived from an EMBL/GenBank/DDBJ whole genome shotgun (WGS) entry which is preliminary data.</text>
</comment>
<accession>A0ABS6XP86</accession>
<proteinExistence type="predicted"/>
<evidence type="ECO:0000256" key="2">
    <source>
        <dbReference type="ARBA" id="ARBA00022692"/>
    </source>
</evidence>
<evidence type="ECO:0000256" key="4">
    <source>
        <dbReference type="ARBA" id="ARBA00023136"/>
    </source>
</evidence>
<feature type="transmembrane region" description="Helical" evidence="5">
    <location>
        <begin position="51"/>
        <end position="69"/>
    </location>
</feature>
<dbReference type="RefSeq" id="WP_219239153.1">
    <property type="nucleotide sequence ID" value="NZ_JAHWZX010000016.1"/>
</dbReference>
<keyword evidence="4 5" id="KW-0472">Membrane</keyword>
<evidence type="ECO:0000313" key="7">
    <source>
        <dbReference type="Proteomes" id="UP001197214"/>
    </source>
</evidence>
<gene>
    <name evidence="6" type="ORF">KY084_14275</name>
</gene>
<feature type="transmembrane region" description="Helical" evidence="5">
    <location>
        <begin position="129"/>
        <end position="151"/>
    </location>
</feature>
<dbReference type="InterPro" id="IPR007269">
    <property type="entry name" value="ICMT_MeTrfase"/>
</dbReference>
<organism evidence="6 7">
    <name type="scientific">Stakelama flava</name>
    <dbReference type="NCBI Taxonomy" id="2860338"/>
    <lineage>
        <taxon>Bacteria</taxon>
        <taxon>Pseudomonadati</taxon>
        <taxon>Pseudomonadota</taxon>
        <taxon>Alphaproteobacteria</taxon>
        <taxon>Sphingomonadales</taxon>
        <taxon>Sphingomonadaceae</taxon>
        <taxon>Stakelama</taxon>
    </lineage>
</organism>
<evidence type="ECO:0000313" key="6">
    <source>
        <dbReference type="EMBL" id="MBW4332033.1"/>
    </source>
</evidence>
<dbReference type="Proteomes" id="UP001197214">
    <property type="component" value="Unassembled WGS sequence"/>
</dbReference>
<dbReference type="Pfam" id="PF04140">
    <property type="entry name" value="ICMT"/>
    <property type="match status" value="1"/>
</dbReference>
<evidence type="ECO:0000256" key="1">
    <source>
        <dbReference type="ARBA" id="ARBA00004141"/>
    </source>
</evidence>
<feature type="transmembrane region" description="Helical" evidence="5">
    <location>
        <begin position="261"/>
        <end position="283"/>
    </location>
</feature>
<keyword evidence="2 5" id="KW-0812">Transmembrane</keyword>
<keyword evidence="7" id="KW-1185">Reference proteome</keyword>
<dbReference type="EMBL" id="JAHWZX010000016">
    <property type="protein sequence ID" value="MBW4332033.1"/>
    <property type="molecule type" value="Genomic_DNA"/>
</dbReference>
<keyword evidence="3 5" id="KW-1133">Transmembrane helix</keyword>
<feature type="transmembrane region" description="Helical" evidence="5">
    <location>
        <begin position="189"/>
        <end position="208"/>
    </location>
</feature>
<name>A0ABS6XP86_9SPHN</name>
<evidence type="ECO:0000256" key="5">
    <source>
        <dbReference type="SAM" id="Phobius"/>
    </source>
</evidence>